<sequence>MGCPRRGEKRPEWTSGDRRTTLALLVQGRFRIDLTDGSVTLARQGDYVLWEAGIQHSWEALADSVIITVRWPSVSA</sequence>
<organism evidence="1 2">
    <name type="scientific">Allokutzneria oryzae</name>
    <dbReference type="NCBI Taxonomy" id="1378989"/>
    <lineage>
        <taxon>Bacteria</taxon>
        <taxon>Bacillati</taxon>
        <taxon>Actinomycetota</taxon>
        <taxon>Actinomycetes</taxon>
        <taxon>Pseudonocardiales</taxon>
        <taxon>Pseudonocardiaceae</taxon>
        <taxon>Allokutzneria</taxon>
    </lineage>
</organism>
<dbReference type="SUPFAM" id="SSF51182">
    <property type="entry name" value="RmlC-like cupins"/>
    <property type="match status" value="1"/>
</dbReference>
<accession>A0ABV5ZTN9</accession>
<proteinExistence type="predicted"/>
<name>A0ABV5ZTN9_9PSEU</name>
<evidence type="ECO:0008006" key="3">
    <source>
        <dbReference type="Google" id="ProtNLM"/>
    </source>
</evidence>
<evidence type="ECO:0000313" key="2">
    <source>
        <dbReference type="Proteomes" id="UP001589693"/>
    </source>
</evidence>
<dbReference type="RefSeq" id="WP_377851448.1">
    <property type="nucleotide sequence ID" value="NZ_JBHLZU010000008.1"/>
</dbReference>
<dbReference type="Proteomes" id="UP001589693">
    <property type="component" value="Unassembled WGS sequence"/>
</dbReference>
<gene>
    <name evidence="1" type="ORF">ACFFQA_09920</name>
</gene>
<dbReference type="EMBL" id="JBHLZU010000008">
    <property type="protein sequence ID" value="MFB9904254.1"/>
    <property type="molecule type" value="Genomic_DNA"/>
</dbReference>
<dbReference type="InterPro" id="IPR014710">
    <property type="entry name" value="RmlC-like_jellyroll"/>
</dbReference>
<dbReference type="Gene3D" id="2.60.120.10">
    <property type="entry name" value="Jelly Rolls"/>
    <property type="match status" value="1"/>
</dbReference>
<protein>
    <recommendedName>
        <fullName evidence="3">Cupin domain-containing protein</fullName>
    </recommendedName>
</protein>
<evidence type="ECO:0000313" key="1">
    <source>
        <dbReference type="EMBL" id="MFB9904254.1"/>
    </source>
</evidence>
<reference evidence="1 2" key="1">
    <citation type="submission" date="2024-09" db="EMBL/GenBank/DDBJ databases">
        <authorList>
            <person name="Sun Q."/>
            <person name="Mori K."/>
        </authorList>
    </citation>
    <scope>NUCLEOTIDE SEQUENCE [LARGE SCALE GENOMIC DNA]</scope>
    <source>
        <strain evidence="1 2">TBRC 7907</strain>
    </source>
</reference>
<comment type="caution">
    <text evidence="1">The sequence shown here is derived from an EMBL/GenBank/DDBJ whole genome shotgun (WGS) entry which is preliminary data.</text>
</comment>
<dbReference type="InterPro" id="IPR011051">
    <property type="entry name" value="RmlC_Cupin_sf"/>
</dbReference>
<keyword evidence="2" id="KW-1185">Reference proteome</keyword>